<dbReference type="Gramene" id="Mp1g05050.1">
    <property type="protein sequence ID" value="Mp1g05050.1.cds"/>
    <property type="gene ID" value="Mp1g05050"/>
</dbReference>
<accession>A0A2R6XQR7</accession>
<proteinExistence type="predicted"/>
<evidence type="ECO:0000313" key="2">
    <source>
        <dbReference type="EMBL" id="PTQ48460.1"/>
    </source>
</evidence>
<dbReference type="EMBL" id="KZ772677">
    <property type="protein sequence ID" value="PTQ48460.1"/>
    <property type="molecule type" value="Genomic_DNA"/>
</dbReference>
<organism evidence="2 3">
    <name type="scientific">Marchantia polymorpha</name>
    <name type="common">Common liverwort</name>
    <name type="synonym">Marchantia aquatica</name>
    <dbReference type="NCBI Taxonomy" id="3197"/>
    <lineage>
        <taxon>Eukaryota</taxon>
        <taxon>Viridiplantae</taxon>
        <taxon>Streptophyta</taxon>
        <taxon>Embryophyta</taxon>
        <taxon>Marchantiophyta</taxon>
        <taxon>Marchantiopsida</taxon>
        <taxon>Marchantiidae</taxon>
        <taxon>Marchantiales</taxon>
        <taxon>Marchantiaceae</taxon>
        <taxon>Marchantia</taxon>
    </lineage>
</organism>
<keyword evidence="3" id="KW-1185">Reference proteome</keyword>
<dbReference type="Proteomes" id="UP000244005">
    <property type="component" value="Unassembled WGS sequence"/>
</dbReference>
<dbReference type="AlphaFoldDB" id="A0A2R6XQR7"/>
<sequence length="94" mass="10173">MSPCRLGPRTSPPATATSAAFENPIPSLTQTDEETEVHRSADSFVETGNLGPHVLCMEVTPRFPLYKFLVLQFGTLIAVDGMERFGSSFGVRGV</sequence>
<feature type="region of interest" description="Disordered" evidence="1">
    <location>
        <begin position="1"/>
        <end position="40"/>
    </location>
</feature>
<reference evidence="3" key="1">
    <citation type="journal article" date="2017" name="Cell">
        <title>Insights into land plant evolution garnered from the Marchantia polymorpha genome.</title>
        <authorList>
            <person name="Bowman J.L."/>
            <person name="Kohchi T."/>
            <person name="Yamato K.T."/>
            <person name="Jenkins J."/>
            <person name="Shu S."/>
            <person name="Ishizaki K."/>
            <person name="Yamaoka S."/>
            <person name="Nishihama R."/>
            <person name="Nakamura Y."/>
            <person name="Berger F."/>
            <person name="Adam C."/>
            <person name="Aki S.S."/>
            <person name="Althoff F."/>
            <person name="Araki T."/>
            <person name="Arteaga-Vazquez M.A."/>
            <person name="Balasubrmanian S."/>
            <person name="Barry K."/>
            <person name="Bauer D."/>
            <person name="Boehm C.R."/>
            <person name="Briginshaw L."/>
            <person name="Caballero-Perez J."/>
            <person name="Catarino B."/>
            <person name="Chen F."/>
            <person name="Chiyoda S."/>
            <person name="Chovatia M."/>
            <person name="Davies K.M."/>
            <person name="Delmans M."/>
            <person name="Demura T."/>
            <person name="Dierschke T."/>
            <person name="Dolan L."/>
            <person name="Dorantes-Acosta A.E."/>
            <person name="Eklund D.M."/>
            <person name="Florent S.N."/>
            <person name="Flores-Sandoval E."/>
            <person name="Fujiyama A."/>
            <person name="Fukuzawa H."/>
            <person name="Galik B."/>
            <person name="Grimanelli D."/>
            <person name="Grimwood J."/>
            <person name="Grossniklaus U."/>
            <person name="Hamada T."/>
            <person name="Haseloff J."/>
            <person name="Hetherington A.J."/>
            <person name="Higo A."/>
            <person name="Hirakawa Y."/>
            <person name="Hundley H.N."/>
            <person name="Ikeda Y."/>
            <person name="Inoue K."/>
            <person name="Inoue S.I."/>
            <person name="Ishida S."/>
            <person name="Jia Q."/>
            <person name="Kakita M."/>
            <person name="Kanazawa T."/>
            <person name="Kawai Y."/>
            <person name="Kawashima T."/>
            <person name="Kennedy M."/>
            <person name="Kinose K."/>
            <person name="Kinoshita T."/>
            <person name="Kohara Y."/>
            <person name="Koide E."/>
            <person name="Komatsu K."/>
            <person name="Kopischke S."/>
            <person name="Kubo M."/>
            <person name="Kyozuka J."/>
            <person name="Lagercrantz U."/>
            <person name="Lin S.S."/>
            <person name="Lindquist E."/>
            <person name="Lipzen A.M."/>
            <person name="Lu C.W."/>
            <person name="De Luna E."/>
            <person name="Martienssen R.A."/>
            <person name="Minamino N."/>
            <person name="Mizutani M."/>
            <person name="Mizutani M."/>
            <person name="Mochizuki N."/>
            <person name="Monte I."/>
            <person name="Mosher R."/>
            <person name="Nagasaki H."/>
            <person name="Nakagami H."/>
            <person name="Naramoto S."/>
            <person name="Nishitani K."/>
            <person name="Ohtani M."/>
            <person name="Okamoto T."/>
            <person name="Okumura M."/>
            <person name="Phillips J."/>
            <person name="Pollak B."/>
            <person name="Reinders A."/>
            <person name="Rovekamp M."/>
            <person name="Sano R."/>
            <person name="Sawa S."/>
            <person name="Schmid M.W."/>
            <person name="Shirakawa M."/>
            <person name="Solano R."/>
            <person name="Spunde A."/>
            <person name="Suetsugu N."/>
            <person name="Sugano S."/>
            <person name="Sugiyama A."/>
            <person name="Sun R."/>
            <person name="Suzuki Y."/>
            <person name="Takenaka M."/>
            <person name="Takezawa D."/>
            <person name="Tomogane H."/>
            <person name="Tsuzuki M."/>
            <person name="Ueda T."/>
            <person name="Umeda M."/>
            <person name="Ward J.M."/>
            <person name="Watanabe Y."/>
            <person name="Yazaki K."/>
            <person name="Yokoyama R."/>
            <person name="Yoshitake Y."/>
            <person name="Yotsui I."/>
            <person name="Zachgo S."/>
            <person name="Schmutz J."/>
        </authorList>
    </citation>
    <scope>NUCLEOTIDE SEQUENCE [LARGE SCALE GENOMIC DNA]</scope>
    <source>
        <strain evidence="3">Tak-1</strain>
    </source>
</reference>
<evidence type="ECO:0000256" key="1">
    <source>
        <dbReference type="SAM" id="MobiDB-lite"/>
    </source>
</evidence>
<name>A0A2R6XQR7_MARPO</name>
<gene>
    <name evidence="2" type="ORF">MARPO_0005s0104</name>
</gene>
<evidence type="ECO:0000313" key="3">
    <source>
        <dbReference type="Proteomes" id="UP000244005"/>
    </source>
</evidence>
<protein>
    <submittedName>
        <fullName evidence="2">Uncharacterized protein</fullName>
    </submittedName>
</protein>